<dbReference type="EMBL" id="CM037618">
    <property type="protein sequence ID" value="KAH8000095.1"/>
    <property type="molecule type" value="Genomic_DNA"/>
</dbReference>
<accession>A0ACB8F5T2</accession>
<protein>
    <submittedName>
        <fullName evidence="1">Uncharacterized protein</fullName>
    </submittedName>
</protein>
<organism evidence="1 2">
    <name type="scientific">Sphaerodactylus townsendi</name>
    <dbReference type="NCBI Taxonomy" id="933632"/>
    <lineage>
        <taxon>Eukaryota</taxon>
        <taxon>Metazoa</taxon>
        <taxon>Chordata</taxon>
        <taxon>Craniata</taxon>
        <taxon>Vertebrata</taxon>
        <taxon>Euteleostomi</taxon>
        <taxon>Lepidosauria</taxon>
        <taxon>Squamata</taxon>
        <taxon>Bifurcata</taxon>
        <taxon>Gekkota</taxon>
        <taxon>Sphaerodactylidae</taxon>
        <taxon>Sphaerodactylus</taxon>
    </lineage>
</organism>
<proteinExistence type="predicted"/>
<reference evidence="1" key="1">
    <citation type="submission" date="2021-08" db="EMBL/GenBank/DDBJ databases">
        <title>The first chromosome-level gecko genome reveals the dynamic sex chromosomes of Neotropical dwarf geckos (Sphaerodactylidae: Sphaerodactylus).</title>
        <authorList>
            <person name="Pinto B.J."/>
            <person name="Keating S.E."/>
            <person name="Gamble T."/>
        </authorList>
    </citation>
    <scope>NUCLEOTIDE SEQUENCE</scope>
    <source>
        <strain evidence="1">TG3544</strain>
    </source>
</reference>
<comment type="caution">
    <text evidence="1">The sequence shown here is derived from an EMBL/GenBank/DDBJ whole genome shotgun (WGS) entry which is preliminary data.</text>
</comment>
<name>A0ACB8F5T2_9SAUR</name>
<dbReference type="Proteomes" id="UP000827872">
    <property type="component" value="Linkage Group LG05"/>
</dbReference>
<gene>
    <name evidence="1" type="ORF">K3G42_022440</name>
</gene>
<evidence type="ECO:0000313" key="1">
    <source>
        <dbReference type="EMBL" id="KAH8000095.1"/>
    </source>
</evidence>
<evidence type="ECO:0000313" key="2">
    <source>
        <dbReference type="Proteomes" id="UP000827872"/>
    </source>
</evidence>
<sequence length="106" mass="12223">MPLLSDLAPMIIALFCFGMLKMCIAVYLLKQPSPLELHYVPFLFFKTLYQTLQVPQKYRLPFSKICVGRSIFSTLYKFSVVTSPSGKNTQRQKIQHHQGTARHESK</sequence>
<keyword evidence="2" id="KW-1185">Reference proteome</keyword>